<feature type="chain" id="PRO_5015111378" evidence="2">
    <location>
        <begin position="24"/>
        <end position="234"/>
    </location>
</feature>
<keyword evidence="4" id="KW-1185">Reference proteome</keyword>
<dbReference type="PANTHER" id="PTHR35274:SF5">
    <property type="entry name" value="PROTEIN E6-LIKE"/>
    <property type="match status" value="1"/>
</dbReference>
<feature type="compositionally biased region" description="Low complexity" evidence="1">
    <location>
        <begin position="191"/>
        <end position="203"/>
    </location>
</feature>
<dbReference type="InterPro" id="IPR040290">
    <property type="entry name" value="Prot_E6-like"/>
</dbReference>
<evidence type="ECO:0000256" key="2">
    <source>
        <dbReference type="SAM" id="SignalP"/>
    </source>
</evidence>
<evidence type="ECO:0000256" key="1">
    <source>
        <dbReference type="SAM" id="MobiDB-lite"/>
    </source>
</evidence>
<feature type="region of interest" description="Disordered" evidence="1">
    <location>
        <begin position="186"/>
        <end position="205"/>
    </location>
</feature>
<name>A0A2P5B6N6_PARAD</name>
<feature type="region of interest" description="Disordered" evidence="1">
    <location>
        <begin position="57"/>
        <end position="79"/>
    </location>
</feature>
<protein>
    <submittedName>
        <fullName evidence="3">Protein E</fullName>
    </submittedName>
</protein>
<dbReference type="OrthoDB" id="749662at2759"/>
<sequence>MASSSIPVFFFVLLLFSAFQVKARESKLFSKVTHNNAVQLNSPKKETPVEVLAPAPAPETAVLAPSPSPNSSTNERENGYGLYGQEEAYNERFPSTKEIPTTSGGVENELLSDEFPGNEGFEITDDENEAELRDRGLDKGKYYSGPVTKNYYYGNNGYDQIKPIERQGMSDTRFLDNGRYFHDVKNENENENNYNNNYRYYNNGYDQTAERNTRYEFDSMEEYEKYQESQGYVP</sequence>
<dbReference type="STRING" id="3476.A0A2P5B6N6"/>
<dbReference type="AlphaFoldDB" id="A0A2P5B6N6"/>
<dbReference type="EMBL" id="JXTB01000350">
    <property type="protein sequence ID" value="PON44455.1"/>
    <property type="molecule type" value="Genomic_DNA"/>
</dbReference>
<dbReference type="Proteomes" id="UP000237105">
    <property type="component" value="Unassembled WGS sequence"/>
</dbReference>
<accession>A0A2P5B6N6</accession>
<organism evidence="3 4">
    <name type="scientific">Parasponia andersonii</name>
    <name type="common">Sponia andersonii</name>
    <dbReference type="NCBI Taxonomy" id="3476"/>
    <lineage>
        <taxon>Eukaryota</taxon>
        <taxon>Viridiplantae</taxon>
        <taxon>Streptophyta</taxon>
        <taxon>Embryophyta</taxon>
        <taxon>Tracheophyta</taxon>
        <taxon>Spermatophyta</taxon>
        <taxon>Magnoliopsida</taxon>
        <taxon>eudicotyledons</taxon>
        <taxon>Gunneridae</taxon>
        <taxon>Pentapetalae</taxon>
        <taxon>rosids</taxon>
        <taxon>fabids</taxon>
        <taxon>Rosales</taxon>
        <taxon>Cannabaceae</taxon>
        <taxon>Parasponia</taxon>
    </lineage>
</organism>
<proteinExistence type="predicted"/>
<evidence type="ECO:0000313" key="3">
    <source>
        <dbReference type="EMBL" id="PON44455.1"/>
    </source>
</evidence>
<gene>
    <name evidence="3" type="ORF">PanWU01x14_266900</name>
</gene>
<evidence type="ECO:0000313" key="4">
    <source>
        <dbReference type="Proteomes" id="UP000237105"/>
    </source>
</evidence>
<feature type="signal peptide" evidence="2">
    <location>
        <begin position="1"/>
        <end position="23"/>
    </location>
</feature>
<dbReference type="PANTHER" id="PTHR35274">
    <property type="entry name" value="E6-LIKE PROTEIN"/>
    <property type="match status" value="1"/>
</dbReference>
<comment type="caution">
    <text evidence="3">The sequence shown here is derived from an EMBL/GenBank/DDBJ whole genome shotgun (WGS) entry which is preliminary data.</text>
</comment>
<keyword evidence="2" id="KW-0732">Signal</keyword>
<reference evidence="4" key="1">
    <citation type="submission" date="2016-06" db="EMBL/GenBank/DDBJ databases">
        <title>Parallel loss of symbiosis genes in relatives of nitrogen-fixing non-legume Parasponia.</title>
        <authorList>
            <person name="Van Velzen R."/>
            <person name="Holmer R."/>
            <person name="Bu F."/>
            <person name="Rutten L."/>
            <person name="Van Zeijl A."/>
            <person name="Liu W."/>
            <person name="Santuari L."/>
            <person name="Cao Q."/>
            <person name="Sharma T."/>
            <person name="Shen D."/>
            <person name="Roswanjaya Y."/>
            <person name="Wardhani T."/>
            <person name="Kalhor M.S."/>
            <person name="Jansen J."/>
            <person name="Van den Hoogen J."/>
            <person name="Gungor B."/>
            <person name="Hartog M."/>
            <person name="Hontelez J."/>
            <person name="Verver J."/>
            <person name="Yang W.-C."/>
            <person name="Schijlen E."/>
            <person name="Repin R."/>
            <person name="Schilthuizen M."/>
            <person name="Schranz E."/>
            <person name="Heidstra R."/>
            <person name="Miyata K."/>
            <person name="Fedorova E."/>
            <person name="Kohlen W."/>
            <person name="Bisseling T."/>
            <person name="Smit S."/>
            <person name="Geurts R."/>
        </authorList>
    </citation>
    <scope>NUCLEOTIDE SEQUENCE [LARGE SCALE GENOMIC DNA]</scope>
    <source>
        <strain evidence="4">cv. WU1-14</strain>
    </source>
</reference>